<gene>
    <name evidence="1" type="ORF">OBE_12582</name>
</gene>
<feature type="non-terminal residue" evidence="1">
    <location>
        <position position="53"/>
    </location>
</feature>
<proteinExistence type="predicted"/>
<organism evidence="1">
    <name type="scientific">human gut metagenome</name>
    <dbReference type="NCBI Taxonomy" id="408170"/>
    <lineage>
        <taxon>unclassified sequences</taxon>
        <taxon>metagenomes</taxon>
        <taxon>organismal metagenomes</taxon>
    </lineage>
</organism>
<reference evidence="1" key="1">
    <citation type="journal article" date="2013" name="Environ. Microbiol.">
        <title>Microbiota from the distal guts of lean and obese adolescents exhibit partial functional redundancy besides clear differences in community structure.</title>
        <authorList>
            <person name="Ferrer M."/>
            <person name="Ruiz A."/>
            <person name="Lanza F."/>
            <person name="Haange S.B."/>
            <person name="Oberbach A."/>
            <person name="Till H."/>
            <person name="Bargiela R."/>
            <person name="Campoy C."/>
            <person name="Segura M.T."/>
            <person name="Richter M."/>
            <person name="von Bergen M."/>
            <person name="Seifert J."/>
            <person name="Suarez A."/>
        </authorList>
    </citation>
    <scope>NUCLEOTIDE SEQUENCE</scope>
</reference>
<protein>
    <submittedName>
        <fullName evidence="1">Fructuronate reductase</fullName>
    </submittedName>
</protein>
<name>K1SI51_9ZZZZ</name>
<dbReference type="EMBL" id="AJWZ01008674">
    <property type="protein sequence ID" value="EKC53460.1"/>
    <property type="molecule type" value="Genomic_DNA"/>
</dbReference>
<evidence type="ECO:0000313" key="1">
    <source>
        <dbReference type="EMBL" id="EKC53460.1"/>
    </source>
</evidence>
<comment type="caution">
    <text evidence="1">The sequence shown here is derived from an EMBL/GenBank/DDBJ whole genome shotgun (WGS) entry which is preliminary data.</text>
</comment>
<sequence length="53" mass="6029">MKLNEILSDSFNAAEWEAKGYELPKYDIAAVAKKTHDEPTWVHFGAGNIFRAF</sequence>
<dbReference type="AlphaFoldDB" id="K1SI51"/>
<accession>K1SI51</accession>